<dbReference type="OrthoDB" id="10443692at2759"/>
<evidence type="ECO:0000313" key="2">
    <source>
        <dbReference type="EMBL" id="CAG8520657.1"/>
    </source>
</evidence>
<organism evidence="2 3">
    <name type="scientific">Paraglomus brasilianum</name>
    <dbReference type="NCBI Taxonomy" id="144538"/>
    <lineage>
        <taxon>Eukaryota</taxon>
        <taxon>Fungi</taxon>
        <taxon>Fungi incertae sedis</taxon>
        <taxon>Mucoromycota</taxon>
        <taxon>Glomeromycotina</taxon>
        <taxon>Glomeromycetes</taxon>
        <taxon>Paraglomerales</taxon>
        <taxon>Paraglomeraceae</taxon>
        <taxon>Paraglomus</taxon>
    </lineage>
</organism>
<reference evidence="2" key="1">
    <citation type="submission" date="2021-06" db="EMBL/GenBank/DDBJ databases">
        <authorList>
            <person name="Kallberg Y."/>
            <person name="Tangrot J."/>
            <person name="Rosling A."/>
        </authorList>
    </citation>
    <scope>NUCLEOTIDE SEQUENCE</scope>
    <source>
        <strain evidence="2">BR232B</strain>
    </source>
</reference>
<evidence type="ECO:0000313" key="3">
    <source>
        <dbReference type="Proteomes" id="UP000789739"/>
    </source>
</evidence>
<dbReference type="Proteomes" id="UP000789739">
    <property type="component" value="Unassembled WGS sequence"/>
</dbReference>
<feature type="compositionally biased region" description="Basic and acidic residues" evidence="1">
    <location>
        <begin position="46"/>
        <end position="56"/>
    </location>
</feature>
<dbReference type="EMBL" id="CAJVPI010000331">
    <property type="protein sequence ID" value="CAG8520657.1"/>
    <property type="molecule type" value="Genomic_DNA"/>
</dbReference>
<dbReference type="AlphaFoldDB" id="A0A9N9FAI8"/>
<gene>
    <name evidence="2" type="ORF">PBRASI_LOCUS3607</name>
</gene>
<proteinExistence type="predicted"/>
<evidence type="ECO:0000256" key="1">
    <source>
        <dbReference type="SAM" id="MobiDB-lite"/>
    </source>
</evidence>
<accession>A0A9N9FAI8</accession>
<protein>
    <submittedName>
        <fullName evidence="2">2404_t:CDS:1</fullName>
    </submittedName>
</protein>
<comment type="caution">
    <text evidence="2">The sequence shown here is derived from an EMBL/GenBank/DDBJ whole genome shotgun (WGS) entry which is preliminary data.</text>
</comment>
<feature type="compositionally biased region" description="Polar residues" evidence="1">
    <location>
        <begin position="32"/>
        <end position="44"/>
    </location>
</feature>
<keyword evidence="3" id="KW-1185">Reference proteome</keyword>
<feature type="region of interest" description="Disordered" evidence="1">
    <location>
        <begin position="32"/>
        <end position="56"/>
    </location>
</feature>
<name>A0A9N9FAI8_9GLOM</name>
<sequence length="78" mass="8834">MENLYCDESGEVKEIHDETVIATVVKTSKEGTVNKTQEQTQQTLSEDEKRKKVEEKSFDAESAKKLETCKEIASGYCE</sequence>